<protein>
    <submittedName>
        <fullName evidence="1">Uncharacterized protein</fullName>
    </submittedName>
</protein>
<gene>
    <name evidence="1" type="ORF">BP00DRAFT_421750</name>
</gene>
<evidence type="ECO:0000313" key="2">
    <source>
        <dbReference type="Proteomes" id="UP000248817"/>
    </source>
</evidence>
<sequence length="66" mass="7924">MSLREHGVCEREFVPFFDGHIDWIDPTAFYPALQHFAEFWIKIRDLKTIQPIRDTSALPGIHFFRY</sequence>
<accession>A0A2V5IM23</accession>
<organism evidence="1 2">
    <name type="scientific">Aspergillus indologenus CBS 114.80</name>
    <dbReference type="NCBI Taxonomy" id="1450541"/>
    <lineage>
        <taxon>Eukaryota</taxon>
        <taxon>Fungi</taxon>
        <taxon>Dikarya</taxon>
        <taxon>Ascomycota</taxon>
        <taxon>Pezizomycotina</taxon>
        <taxon>Eurotiomycetes</taxon>
        <taxon>Eurotiomycetidae</taxon>
        <taxon>Eurotiales</taxon>
        <taxon>Aspergillaceae</taxon>
        <taxon>Aspergillus</taxon>
        <taxon>Aspergillus subgen. Circumdati</taxon>
    </lineage>
</organism>
<proteinExistence type="predicted"/>
<dbReference type="Proteomes" id="UP000248817">
    <property type="component" value="Unassembled WGS sequence"/>
</dbReference>
<evidence type="ECO:0000313" key="1">
    <source>
        <dbReference type="EMBL" id="PYI36412.1"/>
    </source>
</evidence>
<keyword evidence="2" id="KW-1185">Reference proteome</keyword>
<dbReference type="AlphaFoldDB" id="A0A2V5IM23"/>
<dbReference type="EMBL" id="KZ825465">
    <property type="protein sequence ID" value="PYI36412.1"/>
    <property type="molecule type" value="Genomic_DNA"/>
</dbReference>
<reference evidence="1 2" key="1">
    <citation type="submission" date="2018-02" db="EMBL/GenBank/DDBJ databases">
        <title>The genomes of Aspergillus section Nigri reveals drivers in fungal speciation.</title>
        <authorList>
            <consortium name="DOE Joint Genome Institute"/>
            <person name="Vesth T.C."/>
            <person name="Nybo J."/>
            <person name="Theobald S."/>
            <person name="Brandl J."/>
            <person name="Frisvad J.C."/>
            <person name="Nielsen K.F."/>
            <person name="Lyhne E.K."/>
            <person name="Kogle M.E."/>
            <person name="Kuo A."/>
            <person name="Riley R."/>
            <person name="Clum A."/>
            <person name="Nolan M."/>
            <person name="Lipzen A."/>
            <person name="Salamov A."/>
            <person name="Henrissat B."/>
            <person name="Wiebenga A."/>
            <person name="De vries R.P."/>
            <person name="Grigoriev I.V."/>
            <person name="Mortensen U.H."/>
            <person name="Andersen M.R."/>
            <person name="Baker S.E."/>
        </authorList>
    </citation>
    <scope>NUCLEOTIDE SEQUENCE [LARGE SCALE GENOMIC DNA]</scope>
    <source>
        <strain evidence="1 2">CBS 114.80</strain>
    </source>
</reference>
<name>A0A2V5IM23_9EURO</name>